<protein>
    <submittedName>
        <fullName evidence="1">Uncharacterized protein</fullName>
    </submittedName>
</protein>
<dbReference type="EMBL" id="JAVDTF010000001">
    <property type="protein sequence ID" value="MDR6783290.1"/>
    <property type="molecule type" value="Genomic_DNA"/>
</dbReference>
<accession>A0ACC6KVT7</accession>
<proteinExistence type="predicted"/>
<organism evidence="1 2">
    <name type="scientific">Pedobacter africanus</name>
    <dbReference type="NCBI Taxonomy" id="151894"/>
    <lineage>
        <taxon>Bacteria</taxon>
        <taxon>Pseudomonadati</taxon>
        <taxon>Bacteroidota</taxon>
        <taxon>Sphingobacteriia</taxon>
        <taxon>Sphingobacteriales</taxon>
        <taxon>Sphingobacteriaceae</taxon>
        <taxon>Pedobacter</taxon>
    </lineage>
</organism>
<evidence type="ECO:0000313" key="2">
    <source>
        <dbReference type="Proteomes" id="UP001246858"/>
    </source>
</evidence>
<evidence type="ECO:0000313" key="1">
    <source>
        <dbReference type="EMBL" id="MDR6783290.1"/>
    </source>
</evidence>
<gene>
    <name evidence="1" type="ORF">J2X78_001842</name>
</gene>
<sequence>MKFSDVDGNNLLNSVTETNFSEYITVTSENGKVISNSFRIEMFGDQKYLQIQCHSMPDEFLKTINVSIKNVKITGTENVKTIVTNWIFERNQAAIAGVFLDAKEIVSSKDPQASKFIYYNIEKN</sequence>
<keyword evidence="2" id="KW-1185">Reference proteome</keyword>
<name>A0ACC6KVT7_9SPHI</name>
<dbReference type="Proteomes" id="UP001246858">
    <property type="component" value="Unassembled WGS sequence"/>
</dbReference>
<reference evidence="1" key="1">
    <citation type="submission" date="2023-07" db="EMBL/GenBank/DDBJ databases">
        <title>Sorghum-associated microbial communities from plants grown in Nebraska, USA.</title>
        <authorList>
            <person name="Schachtman D."/>
        </authorList>
    </citation>
    <scope>NUCLEOTIDE SEQUENCE</scope>
    <source>
        <strain evidence="1">2697</strain>
    </source>
</reference>
<comment type="caution">
    <text evidence="1">The sequence shown here is derived from an EMBL/GenBank/DDBJ whole genome shotgun (WGS) entry which is preliminary data.</text>
</comment>